<sequence>MSPRAKAATGLTSLIESGSEPDLDSFDAPESNPARAISQNATRGRPRGRPPATANRVTKPAQRGGKQPAGRADRGAATRGTRTTGRRGRPSNTAPPPEPEPEPVPEPEAEVDEPTPVVAKPRRGRPKSFNKTAAVEEKNVSSSPTPKTGRGRPAKTKPPPVDPVSVELPAEAMEVDDAEPEEGPDEDMEQEPAVEEQNGMEEMAEDGPNDATLRRRLGDLTKKYSSLEARHNELRDVGVKEAERNYARLKKQATENSATADKLIAELKAELAAQTALAKKAEAAEAKIPALQTKVTELTASLTDARSEIKTLNTKLTAARNTEANIKAPGSALKPNAAGNRGVSSEVVQAAQAKEDLYGDLTGLIIRGMKHVDDEEVFDCLQTGRNGTLHFKLALSSPDAADNYDDVQYTYLPQLNPDRDSELMAVLPDFLVEEITFPRPHASKFYTRVIKSLTERVE</sequence>
<evidence type="ECO:0000313" key="4">
    <source>
        <dbReference type="EMBL" id="KAG9256425.1"/>
    </source>
</evidence>
<keyword evidence="1" id="KW-0175">Coiled coil</keyword>
<name>A0A9P8CRS1_9HYPO</name>
<feature type="region of interest" description="Disordered" evidence="2">
    <location>
        <begin position="1"/>
        <end position="212"/>
    </location>
</feature>
<dbReference type="GO" id="GO:1990644">
    <property type="term" value="F:microtubule site clamp"/>
    <property type="evidence" value="ECO:0007669"/>
    <property type="project" value="TreeGrafter"/>
</dbReference>
<evidence type="ECO:0000256" key="1">
    <source>
        <dbReference type="SAM" id="Coils"/>
    </source>
</evidence>
<dbReference type="PANTHER" id="PTHR28006">
    <property type="entry name" value="MONOPOLIN COMPLEX SUBUNIT CSM1"/>
    <property type="match status" value="1"/>
</dbReference>
<accession>A0A9P8CRS1</accession>
<keyword evidence="5" id="KW-1185">Reference proteome</keyword>
<proteinExistence type="predicted"/>
<dbReference type="GO" id="GO:0072686">
    <property type="term" value="C:mitotic spindle"/>
    <property type="evidence" value="ECO:0007669"/>
    <property type="project" value="TreeGrafter"/>
</dbReference>
<protein>
    <submittedName>
        <fullName evidence="4">Chromosome segregation protein Csm1/Pcs1-domain-containing protein</fullName>
    </submittedName>
</protein>
<dbReference type="RefSeq" id="XP_046120349.1">
    <property type="nucleotide sequence ID" value="XM_046263139.1"/>
</dbReference>
<dbReference type="Pfam" id="PF12539">
    <property type="entry name" value="Csm1"/>
    <property type="match status" value="1"/>
</dbReference>
<organism evidence="4 5">
    <name type="scientific">Emericellopsis atlantica</name>
    <dbReference type="NCBI Taxonomy" id="2614577"/>
    <lineage>
        <taxon>Eukaryota</taxon>
        <taxon>Fungi</taxon>
        <taxon>Dikarya</taxon>
        <taxon>Ascomycota</taxon>
        <taxon>Pezizomycotina</taxon>
        <taxon>Sordariomycetes</taxon>
        <taxon>Hypocreomycetidae</taxon>
        <taxon>Hypocreales</taxon>
        <taxon>Bionectriaceae</taxon>
        <taxon>Emericellopsis</taxon>
    </lineage>
</organism>
<dbReference type="Gene3D" id="3.90.1150.80">
    <property type="match status" value="1"/>
</dbReference>
<dbReference type="GO" id="GO:0045144">
    <property type="term" value="P:meiotic sister chromatid segregation"/>
    <property type="evidence" value="ECO:0007669"/>
    <property type="project" value="TreeGrafter"/>
</dbReference>
<evidence type="ECO:0000259" key="3">
    <source>
        <dbReference type="Pfam" id="PF12539"/>
    </source>
</evidence>
<dbReference type="AlphaFoldDB" id="A0A9P8CRS1"/>
<feature type="compositionally biased region" description="Acidic residues" evidence="2">
    <location>
        <begin position="99"/>
        <end position="113"/>
    </location>
</feature>
<dbReference type="PANTHER" id="PTHR28006:SF1">
    <property type="entry name" value="MONOPOLIN COMPLEX SUBUNIT CSM1"/>
    <property type="match status" value="1"/>
</dbReference>
<dbReference type="InterPro" id="IPR038608">
    <property type="entry name" value="Csm1/Pcs1_C_sf"/>
</dbReference>
<dbReference type="GeneID" id="70294042"/>
<dbReference type="Proteomes" id="UP000887229">
    <property type="component" value="Unassembled WGS sequence"/>
</dbReference>
<dbReference type="OrthoDB" id="2431049at2759"/>
<dbReference type="GO" id="GO:0005730">
    <property type="term" value="C:nucleolus"/>
    <property type="evidence" value="ECO:0007669"/>
    <property type="project" value="TreeGrafter"/>
</dbReference>
<feature type="compositionally biased region" description="Acidic residues" evidence="2">
    <location>
        <begin position="173"/>
        <end position="208"/>
    </location>
</feature>
<feature type="domain" description="Monopolin complex subunit Csm1/Pcs1 C-terminal" evidence="3">
    <location>
        <begin position="352"/>
        <end position="439"/>
    </location>
</feature>
<dbReference type="CDD" id="cd23787">
    <property type="entry name" value="RWD_CSM1"/>
    <property type="match status" value="1"/>
</dbReference>
<dbReference type="FunFam" id="3.90.1150.80:FF:000001">
    <property type="entry name" value="Chromosome segregation protein (Pcs1)"/>
    <property type="match status" value="1"/>
</dbReference>
<dbReference type="GO" id="GO:0033551">
    <property type="term" value="C:monopolin complex"/>
    <property type="evidence" value="ECO:0007669"/>
    <property type="project" value="InterPro"/>
</dbReference>
<evidence type="ECO:0000313" key="5">
    <source>
        <dbReference type="Proteomes" id="UP000887229"/>
    </source>
</evidence>
<dbReference type="GO" id="GO:0051315">
    <property type="term" value="P:attachment of mitotic spindle microtubules to kinetochore"/>
    <property type="evidence" value="ECO:0007669"/>
    <property type="project" value="TreeGrafter"/>
</dbReference>
<evidence type="ECO:0000256" key="2">
    <source>
        <dbReference type="SAM" id="MobiDB-lite"/>
    </source>
</evidence>
<feature type="coiled-coil region" evidence="1">
    <location>
        <begin position="217"/>
        <end position="322"/>
    </location>
</feature>
<dbReference type="InterPro" id="IPR020981">
    <property type="entry name" value="Csm1/Pcs1_C"/>
</dbReference>
<dbReference type="InterPro" id="IPR040349">
    <property type="entry name" value="Csm1/Pcs1"/>
</dbReference>
<dbReference type="EMBL" id="MU251248">
    <property type="protein sequence ID" value="KAG9256425.1"/>
    <property type="molecule type" value="Genomic_DNA"/>
</dbReference>
<comment type="caution">
    <text evidence="4">The sequence shown here is derived from an EMBL/GenBank/DDBJ whole genome shotgun (WGS) entry which is preliminary data.</text>
</comment>
<reference evidence="4" key="1">
    <citation type="journal article" date="2021" name="IMA Fungus">
        <title>Genomic characterization of three marine fungi, including Emericellopsis atlantica sp. nov. with signatures of a generalist lifestyle and marine biomass degradation.</title>
        <authorList>
            <person name="Hagestad O.C."/>
            <person name="Hou L."/>
            <person name="Andersen J.H."/>
            <person name="Hansen E.H."/>
            <person name="Altermark B."/>
            <person name="Li C."/>
            <person name="Kuhnert E."/>
            <person name="Cox R.J."/>
            <person name="Crous P.W."/>
            <person name="Spatafora J.W."/>
            <person name="Lail K."/>
            <person name="Amirebrahimi M."/>
            <person name="Lipzen A."/>
            <person name="Pangilinan J."/>
            <person name="Andreopoulos W."/>
            <person name="Hayes R.D."/>
            <person name="Ng V."/>
            <person name="Grigoriev I.V."/>
            <person name="Jackson S.A."/>
            <person name="Sutton T.D.S."/>
            <person name="Dobson A.D.W."/>
            <person name="Rama T."/>
        </authorList>
    </citation>
    <scope>NUCLEOTIDE SEQUENCE</scope>
    <source>
        <strain evidence="4">TS7</strain>
    </source>
</reference>
<gene>
    <name evidence="4" type="ORF">F5Z01DRAFT_650134</name>
</gene>
<dbReference type="GO" id="GO:0034506">
    <property type="term" value="C:chromosome, centromeric core domain"/>
    <property type="evidence" value="ECO:0007669"/>
    <property type="project" value="TreeGrafter"/>
</dbReference>